<reference evidence="1 2" key="1">
    <citation type="submission" date="2023-12" db="EMBL/GenBank/DDBJ databases">
        <title>Amycolatopsis sp. V23-08.</title>
        <authorList>
            <person name="Somphong A."/>
        </authorList>
    </citation>
    <scope>NUCLEOTIDE SEQUENCE [LARGE SCALE GENOMIC DNA]</scope>
    <source>
        <strain evidence="1 2">V23-08</strain>
    </source>
</reference>
<keyword evidence="2" id="KW-1185">Reference proteome</keyword>
<protein>
    <recommendedName>
        <fullName evidence="3">Head-to-tail adaptor</fullName>
    </recommendedName>
</protein>
<name>A0ABU5RPU8_9PSEU</name>
<dbReference type="RefSeq" id="WP_323337849.1">
    <property type="nucleotide sequence ID" value="NZ_JAYFSI010000027.1"/>
</dbReference>
<organism evidence="1 2">
    <name type="scientific">Amycolatopsis heterodermiae</name>
    <dbReference type="NCBI Taxonomy" id="3110235"/>
    <lineage>
        <taxon>Bacteria</taxon>
        <taxon>Bacillati</taxon>
        <taxon>Actinomycetota</taxon>
        <taxon>Actinomycetes</taxon>
        <taxon>Pseudonocardiales</taxon>
        <taxon>Pseudonocardiaceae</taxon>
        <taxon>Amycolatopsis</taxon>
    </lineage>
</organism>
<comment type="caution">
    <text evidence="1">The sequence shown here is derived from an EMBL/GenBank/DDBJ whole genome shotgun (WGS) entry which is preliminary data.</text>
</comment>
<gene>
    <name evidence="1" type="ORF">VA596_49855</name>
</gene>
<sequence>MTDLIWATTAEVRAYPDSGIPADMTEPALELAITKAVRALERVIIRWPTVDSETGRAFDDGVRADMIAAVAETIKARRKAEAVEAGLGGLAPILADGGSISTKTLSASTAGRSGSGGGARIGENATRVPLDAVDALQSAGLIGGSVRTW</sequence>
<accession>A0ABU5RPU8</accession>
<evidence type="ECO:0008006" key="3">
    <source>
        <dbReference type="Google" id="ProtNLM"/>
    </source>
</evidence>
<dbReference type="EMBL" id="JAYFSI010000027">
    <property type="protein sequence ID" value="MEA5367716.1"/>
    <property type="molecule type" value="Genomic_DNA"/>
</dbReference>
<proteinExistence type="predicted"/>
<dbReference type="Proteomes" id="UP001304298">
    <property type="component" value="Unassembled WGS sequence"/>
</dbReference>
<evidence type="ECO:0000313" key="1">
    <source>
        <dbReference type="EMBL" id="MEA5367716.1"/>
    </source>
</evidence>
<evidence type="ECO:0000313" key="2">
    <source>
        <dbReference type="Proteomes" id="UP001304298"/>
    </source>
</evidence>